<organism evidence="13 14">
    <name type="scientific">Candidatus Uhrbacteria bacterium RIFCSPLOWO2_01_FULL_47_25</name>
    <dbReference type="NCBI Taxonomy" id="1802402"/>
    <lineage>
        <taxon>Bacteria</taxon>
        <taxon>Candidatus Uhriibacteriota</taxon>
    </lineage>
</organism>
<comment type="caution">
    <text evidence="13">The sequence shown here is derived from an EMBL/GenBank/DDBJ whole genome shotgun (WGS) entry which is preliminary data.</text>
</comment>
<dbReference type="SMART" id="SM00662">
    <property type="entry name" value="RPOLD"/>
    <property type="match status" value="1"/>
</dbReference>
<dbReference type="GO" id="GO:0006351">
    <property type="term" value="P:DNA-templated transcription"/>
    <property type="evidence" value="ECO:0007669"/>
    <property type="project" value="InterPro"/>
</dbReference>
<dbReference type="Pfam" id="PF01193">
    <property type="entry name" value="RNA_pol_L"/>
    <property type="match status" value="1"/>
</dbReference>
<dbReference type="AlphaFoldDB" id="A0A1F7UY18"/>
<evidence type="ECO:0000256" key="3">
    <source>
        <dbReference type="ARBA" id="ARBA00015972"/>
    </source>
</evidence>
<evidence type="ECO:0000256" key="9">
    <source>
        <dbReference type="ARBA" id="ARBA00033070"/>
    </source>
</evidence>
<dbReference type="InterPro" id="IPR036603">
    <property type="entry name" value="RBP11-like"/>
</dbReference>
<comment type="catalytic activity">
    <reaction evidence="10">
        <text>RNA(n) + a ribonucleoside 5'-triphosphate = RNA(n+1) + diphosphate</text>
        <dbReference type="Rhea" id="RHEA:21248"/>
        <dbReference type="Rhea" id="RHEA-COMP:14527"/>
        <dbReference type="Rhea" id="RHEA-COMP:17342"/>
        <dbReference type="ChEBI" id="CHEBI:33019"/>
        <dbReference type="ChEBI" id="CHEBI:61557"/>
        <dbReference type="ChEBI" id="CHEBI:140395"/>
        <dbReference type="EC" id="2.7.7.6"/>
    </reaction>
</comment>
<dbReference type="NCBIfam" id="TIGR02027">
    <property type="entry name" value="rpoA"/>
    <property type="match status" value="1"/>
</dbReference>
<dbReference type="Proteomes" id="UP000176846">
    <property type="component" value="Unassembled WGS sequence"/>
</dbReference>
<reference evidence="13 14" key="1">
    <citation type="journal article" date="2016" name="Nat. Commun.">
        <title>Thousands of microbial genomes shed light on interconnected biogeochemical processes in an aquifer system.</title>
        <authorList>
            <person name="Anantharaman K."/>
            <person name="Brown C.T."/>
            <person name="Hug L.A."/>
            <person name="Sharon I."/>
            <person name="Castelle C.J."/>
            <person name="Probst A.J."/>
            <person name="Thomas B.C."/>
            <person name="Singh A."/>
            <person name="Wilkins M.J."/>
            <person name="Karaoz U."/>
            <person name="Brodie E.L."/>
            <person name="Williams K.H."/>
            <person name="Hubbard S.S."/>
            <person name="Banfield J.F."/>
        </authorList>
    </citation>
    <scope>NUCLEOTIDE SEQUENCE [LARGE SCALE GENOMIC DNA]</scope>
</reference>
<evidence type="ECO:0000256" key="7">
    <source>
        <dbReference type="ARBA" id="ARBA00023163"/>
    </source>
</evidence>
<dbReference type="CDD" id="cd06928">
    <property type="entry name" value="RNAP_alpha_NTD"/>
    <property type="match status" value="1"/>
</dbReference>
<proteinExistence type="inferred from homology"/>
<evidence type="ECO:0000256" key="5">
    <source>
        <dbReference type="ARBA" id="ARBA00022679"/>
    </source>
</evidence>
<dbReference type="InterPro" id="IPR011262">
    <property type="entry name" value="DNA-dir_RNA_pol_insert"/>
</dbReference>
<evidence type="ECO:0000256" key="4">
    <source>
        <dbReference type="ARBA" id="ARBA00022478"/>
    </source>
</evidence>
<dbReference type="InterPro" id="IPR036643">
    <property type="entry name" value="RNApol_insert_sf"/>
</dbReference>
<sequence>MDKIFLPTKIEYVPGQDGCSGTLSVEPLYPGYGTTIGNALRRVLLSSLPGAAVTAAKIQNATHEFTTIPKVQEDVLQIILNLKQLRVRVFSEEPVKLHLSAKGEKRVTAGDFEPDSSVQIVNPDLLIATLTARNAELEMDIWVSQGRGYVPTEAREKEKMEIGTIAIDAFYSPIRQVTFRVEPARVGQMTNFDKLVMDIVTDGSVTSGEAVLSSCKLLIDHFSLLAEKLDELVTAQESALPDVSELKEKKEKDATPKKKRGRKPKVKEE</sequence>
<dbReference type="EMBL" id="MGEK01000002">
    <property type="protein sequence ID" value="OGL83159.1"/>
    <property type="molecule type" value="Genomic_DNA"/>
</dbReference>
<evidence type="ECO:0000313" key="13">
    <source>
        <dbReference type="EMBL" id="OGL83159.1"/>
    </source>
</evidence>
<dbReference type="InterPro" id="IPR011773">
    <property type="entry name" value="DNA-dir_RpoA"/>
</dbReference>
<dbReference type="GO" id="GO:0046983">
    <property type="term" value="F:protein dimerization activity"/>
    <property type="evidence" value="ECO:0007669"/>
    <property type="project" value="InterPro"/>
</dbReference>
<dbReference type="FunFam" id="2.170.120.12:FF:000001">
    <property type="entry name" value="DNA-directed RNA polymerase subunit alpha"/>
    <property type="match status" value="1"/>
</dbReference>
<evidence type="ECO:0000259" key="12">
    <source>
        <dbReference type="SMART" id="SM00662"/>
    </source>
</evidence>
<feature type="region of interest" description="Disordered" evidence="11">
    <location>
        <begin position="243"/>
        <end position="269"/>
    </location>
</feature>
<dbReference type="Pfam" id="PF01000">
    <property type="entry name" value="RNA_pol_A_bac"/>
    <property type="match status" value="1"/>
</dbReference>
<dbReference type="GO" id="GO:0000428">
    <property type="term" value="C:DNA-directed RNA polymerase complex"/>
    <property type="evidence" value="ECO:0007669"/>
    <property type="project" value="UniProtKB-KW"/>
</dbReference>
<evidence type="ECO:0000256" key="11">
    <source>
        <dbReference type="SAM" id="MobiDB-lite"/>
    </source>
</evidence>
<keyword evidence="5" id="KW-0808">Transferase</keyword>
<name>A0A1F7UY18_9BACT</name>
<feature type="compositionally biased region" description="Basic residues" evidence="11">
    <location>
        <begin position="257"/>
        <end position="269"/>
    </location>
</feature>
<dbReference type="Gene3D" id="3.30.1360.10">
    <property type="entry name" value="RNA polymerase, RBP11-like subunit"/>
    <property type="match status" value="1"/>
</dbReference>
<dbReference type="Gene3D" id="2.170.120.12">
    <property type="entry name" value="DNA-directed RNA polymerase, insert domain"/>
    <property type="match status" value="1"/>
</dbReference>
<protein>
    <recommendedName>
        <fullName evidence="3">DNA-directed RNA polymerase subunit alpha</fullName>
        <ecNumber evidence="2">2.7.7.6</ecNumber>
    </recommendedName>
    <alternativeName>
        <fullName evidence="9">RNA polymerase subunit alpha</fullName>
    </alternativeName>
    <alternativeName>
        <fullName evidence="8">Transcriptase subunit alpha</fullName>
    </alternativeName>
</protein>
<keyword evidence="7" id="KW-0804">Transcription</keyword>
<dbReference type="SUPFAM" id="SSF56553">
    <property type="entry name" value="Insert subdomain of RNA polymerase alpha subunit"/>
    <property type="match status" value="1"/>
</dbReference>
<gene>
    <name evidence="13" type="ORF">A2936_01510</name>
</gene>
<accession>A0A1F7UY18</accession>
<evidence type="ECO:0000256" key="10">
    <source>
        <dbReference type="ARBA" id="ARBA00048552"/>
    </source>
</evidence>
<dbReference type="GO" id="GO:0003899">
    <property type="term" value="F:DNA-directed RNA polymerase activity"/>
    <property type="evidence" value="ECO:0007669"/>
    <property type="project" value="UniProtKB-EC"/>
</dbReference>
<dbReference type="NCBIfam" id="NF003519">
    <property type="entry name" value="PRK05182.2-5"/>
    <property type="match status" value="1"/>
</dbReference>
<dbReference type="InterPro" id="IPR011263">
    <property type="entry name" value="DNA-dir_RNA_pol_RpoA/D/Rpb3"/>
</dbReference>
<evidence type="ECO:0000256" key="1">
    <source>
        <dbReference type="ARBA" id="ARBA00007123"/>
    </source>
</evidence>
<dbReference type="SUPFAM" id="SSF55257">
    <property type="entry name" value="RBP11-like subunits of RNA polymerase"/>
    <property type="match status" value="1"/>
</dbReference>
<dbReference type="GO" id="GO:0005737">
    <property type="term" value="C:cytoplasm"/>
    <property type="evidence" value="ECO:0007669"/>
    <property type="project" value="UniProtKB-ARBA"/>
</dbReference>
<dbReference type="GO" id="GO:0003677">
    <property type="term" value="F:DNA binding"/>
    <property type="evidence" value="ECO:0007669"/>
    <property type="project" value="InterPro"/>
</dbReference>
<keyword evidence="4 13" id="KW-0240">DNA-directed RNA polymerase</keyword>
<keyword evidence="6" id="KW-0548">Nucleotidyltransferase</keyword>
<evidence type="ECO:0000256" key="8">
    <source>
        <dbReference type="ARBA" id="ARBA00032524"/>
    </source>
</evidence>
<evidence type="ECO:0000313" key="14">
    <source>
        <dbReference type="Proteomes" id="UP000176846"/>
    </source>
</evidence>
<dbReference type="EC" id="2.7.7.6" evidence="2"/>
<feature type="compositionally biased region" description="Basic and acidic residues" evidence="11">
    <location>
        <begin position="244"/>
        <end position="256"/>
    </location>
</feature>
<evidence type="ECO:0000256" key="6">
    <source>
        <dbReference type="ARBA" id="ARBA00022695"/>
    </source>
</evidence>
<comment type="similarity">
    <text evidence="1">Belongs to the RNA polymerase alpha chain family.</text>
</comment>
<evidence type="ECO:0000256" key="2">
    <source>
        <dbReference type="ARBA" id="ARBA00012418"/>
    </source>
</evidence>
<feature type="domain" description="DNA-directed RNA polymerase RpoA/D/Rpb3-type" evidence="12">
    <location>
        <begin position="20"/>
        <end position="228"/>
    </location>
</feature>